<dbReference type="InterPro" id="IPR027417">
    <property type="entry name" value="P-loop_NTPase"/>
</dbReference>
<dbReference type="Proteomes" id="UP000199516">
    <property type="component" value="Unassembled WGS sequence"/>
</dbReference>
<dbReference type="GO" id="GO:0015188">
    <property type="term" value="F:L-isoleucine transmembrane transporter activity"/>
    <property type="evidence" value="ECO:0007669"/>
    <property type="project" value="TreeGrafter"/>
</dbReference>
<dbReference type="PANTHER" id="PTHR45772">
    <property type="entry name" value="CONSERVED COMPONENT OF ABC TRANSPORTER FOR NATURAL AMINO ACIDS-RELATED"/>
    <property type="match status" value="1"/>
</dbReference>
<accession>A0A1I2EJK9</accession>
<dbReference type="InterPro" id="IPR003439">
    <property type="entry name" value="ABC_transporter-like_ATP-bd"/>
</dbReference>
<dbReference type="GO" id="GO:0005304">
    <property type="term" value="F:L-valine transmembrane transporter activity"/>
    <property type="evidence" value="ECO:0007669"/>
    <property type="project" value="TreeGrafter"/>
</dbReference>
<evidence type="ECO:0000259" key="4">
    <source>
        <dbReference type="PROSITE" id="PS50893"/>
    </source>
</evidence>
<dbReference type="RefSeq" id="WP_091662682.1">
    <property type="nucleotide sequence ID" value="NZ_FONT01000006.1"/>
</dbReference>
<keyword evidence="1" id="KW-0813">Transport</keyword>
<dbReference type="PANTHER" id="PTHR45772:SF7">
    <property type="entry name" value="AMINO ACID ABC TRANSPORTER ATP-BINDING PROTEIN"/>
    <property type="match status" value="1"/>
</dbReference>
<keyword evidence="3 5" id="KW-0067">ATP-binding</keyword>
<evidence type="ECO:0000256" key="3">
    <source>
        <dbReference type="ARBA" id="ARBA00022840"/>
    </source>
</evidence>
<dbReference type="GO" id="GO:1903806">
    <property type="term" value="P:L-isoleucine import across plasma membrane"/>
    <property type="evidence" value="ECO:0007669"/>
    <property type="project" value="TreeGrafter"/>
</dbReference>
<dbReference type="GO" id="GO:0016887">
    <property type="term" value="F:ATP hydrolysis activity"/>
    <property type="evidence" value="ECO:0007669"/>
    <property type="project" value="InterPro"/>
</dbReference>
<keyword evidence="6" id="KW-1185">Reference proteome</keyword>
<dbReference type="GO" id="GO:0042941">
    <property type="term" value="P:D-alanine transmembrane transport"/>
    <property type="evidence" value="ECO:0007669"/>
    <property type="project" value="TreeGrafter"/>
</dbReference>
<reference evidence="5 6" key="1">
    <citation type="submission" date="2016-10" db="EMBL/GenBank/DDBJ databases">
        <authorList>
            <person name="de Groot N.N."/>
        </authorList>
    </citation>
    <scope>NUCLEOTIDE SEQUENCE [LARGE SCALE GENOMIC DNA]</scope>
    <source>
        <strain evidence="5 6">DSM 23995</strain>
    </source>
</reference>
<dbReference type="FunFam" id="3.40.50.300:FF:000421">
    <property type="entry name" value="Branched-chain amino acid ABC transporter ATP-binding protein"/>
    <property type="match status" value="1"/>
</dbReference>
<dbReference type="SUPFAM" id="SSF52540">
    <property type="entry name" value="P-loop containing nucleoside triphosphate hydrolases"/>
    <property type="match status" value="1"/>
</dbReference>
<dbReference type="GO" id="GO:1903805">
    <property type="term" value="P:L-valine import across plasma membrane"/>
    <property type="evidence" value="ECO:0007669"/>
    <property type="project" value="TreeGrafter"/>
</dbReference>
<keyword evidence="2" id="KW-0547">Nucleotide-binding</keyword>
<dbReference type="GO" id="GO:0015808">
    <property type="term" value="P:L-alanine transport"/>
    <property type="evidence" value="ECO:0007669"/>
    <property type="project" value="TreeGrafter"/>
</dbReference>
<evidence type="ECO:0000313" key="6">
    <source>
        <dbReference type="Proteomes" id="UP000199516"/>
    </source>
</evidence>
<proteinExistence type="predicted"/>
<dbReference type="OrthoDB" id="9805514at2"/>
<dbReference type="GO" id="GO:0005886">
    <property type="term" value="C:plasma membrane"/>
    <property type="evidence" value="ECO:0007669"/>
    <property type="project" value="TreeGrafter"/>
</dbReference>
<evidence type="ECO:0000256" key="2">
    <source>
        <dbReference type="ARBA" id="ARBA00022741"/>
    </source>
</evidence>
<dbReference type="GO" id="GO:0015192">
    <property type="term" value="F:L-phenylalanine transmembrane transporter activity"/>
    <property type="evidence" value="ECO:0007669"/>
    <property type="project" value="TreeGrafter"/>
</dbReference>
<evidence type="ECO:0000256" key="1">
    <source>
        <dbReference type="ARBA" id="ARBA00022448"/>
    </source>
</evidence>
<organism evidence="5 6">
    <name type="scientific">Alteribacillus iranensis</name>
    <dbReference type="NCBI Taxonomy" id="930128"/>
    <lineage>
        <taxon>Bacteria</taxon>
        <taxon>Bacillati</taxon>
        <taxon>Bacillota</taxon>
        <taxon>Bacilli</taxon>
        <taxon>Bacillales</taxon>
        <taxon>Bacillaceae</taxon>
        <taxon>Alteribacillus</taxon>
    </lineage>
</organism>
<sequence>MVSKSKLLEINNLGKSFGGNWAIKGVDITVRKGELLGIIGPNGAGKTTLFNMVTGFLKPTEGIIRFKDKDIANLKPHNICNIGIARTFQIVKPFGNLSVLENVTIGVLRYERDVNKAKEIAREKVKLVGLEKYMDTTASSLPLGHRKRLEMARALATDPEVIMLDEVMGGLNDDETAEMMNLVKTLHNKGLTILLIEHNMHALMSLSERVVVLCYGKKLADGTTDEISSNQEVIEAYLGSDDDAEN</sequence>
<dbReference type="Gene3D" id="3.40.50.300">
    <property type="entry name" value="P-loop containing nucleotide triphosphate hydrolases"/>
    <property type="match status" value="1"/>
</dbReference>
<dbReference type="STRING" id="930128.SAMN05192532_10664"/>
<dbReference type="GO" id="GO:0005524">
    <property type="term" value="F:ATP binding"/>
    <property type="evidence" value="ECO:0007669"/>
    <property type="project" value="UniProtKB-KW"/>
</dbReference>
<dbReference type="SMART" id="SM00382">
    <property type="entry name" value="AAA"/>
    <property type="match status" value="1"/>
</dbReference>
<dbReference type="CDD" id="cd03219">
    <property type="entry name" value="ABC_Mj1267_LivG_branched"/>
    <property type="match status" value="1"/>
</dbReference>
<dbReference type="PROSITE" id="PS50893">
    <property type="entry name" value="ABC_TRANSPORTER_2"/>
    <property type="match status" value="1"/>
</dbReference>
<dbReference type="Pfam" id="PF00005">
    <property type="entry name" value="ABC_tran"/>
    <property type="match status" value="1"/>
</dbReference>
<protein>
    <submittedName>
        <fullName evidence="5">Amino acid/amide ABC transporter ATP-binding protein 1, HAAT family</fullName>
    </submittedName>
</protein>
<feature type="domain" description="ABC transporter" evidence="4">
    <location>
        <begin position="8"/>
        <end position="240"/>
    </location>
</feature>
<name>A0A1I2EJK9_9BACI</name>
<dbReference type="AlphaFoldDB" id="A0A1I2EJK9"/>
<evidence type="ECO:0000313" key="5">
    <source>
        <dbReference type="EMBL" id="SFE93162.1"/>
    </source>
</evidence>
<dbReference type="InterPro" id="IPR032823">
    <property type="entry name" value="BCA_ABC_TP_C"/>
</dbReference>
<dbReference type="EMBL" id="FONT01000006">
    <property type="protein sequence ID" value="SFE93162.1"/>
    <property type="molecule type" value="Genomic_DNA"/>
</dbReference>
<dbReference type="InterPro" id="IPR003593">
    <property type="entry name" value="AAA+_ATPase"/>
</dbReference>
<dbReference type="Pfam" id="PF12399">
    <property type="entry name" value="BCA_ABC_TP_C"/>
    <property type="match status" value="1"/>
</dbReference>
<gene>
    <name evidence="5" type="ORF">SAMN05192532_10664</name>
</gene>
<dbReference type="InterPro" id="IPR051120">
    <property type="entry name" value="ABC_AA/LPS_Transport"/>
</dbReference>